<name>A0A6S6LX95_9BACT</name>
<evidence type="ECO:0000256" key="2">
    <source>
        <dbReference type="ARBA" id="ARBA00017703"/>
    </source>
</evidence>
<evidence type="ECO:0000313" key="11">
    <source>
        <dbReference type="EMBL" id="BCG46009.1"/>
    </source>
</evidence>
<dbReference type="Gene3D" id="1.10.8.60">
    <property type="match status" value="1"/>
</dbReference>
<dbReference type="GO" id="GO:0003677">
    <property type="term" value="F:DNA binding"/>
    <property type="evidence" value="ECO:0007669"/>
    <property type="project" value="InterPro"/>
</dbReference>
<evidence type="ECO:0000256" key="8">
    <source>
        <dbReference type="ARBA" id="ARBA00049244"/>
    </source>
</evidence>
<dbReference type="InterPro" id="IPR008921">
    <property type="entry name" value="DNA_pol3_clamp-load_cplx_C"/>
</dbReference>
<dbReference type="Pfam" id="PF21694">
    <property type="entry name" value="DNA_pol3_delta_C"/>
    <property type="match status" value="1"/>
</dbReference>
<dbReference type="GO" id="GO:0009360">
    <property type="term" value="C:DNA polymerase III complex"/>
    <property type="evidence" value="ECO:0007669"/>
    <property type="project" value="InterPro"/>
</dbReference>
<keyword evidence="12" id="KW-1185">Reference proteome</keyword>
<dbReference type="PANTHER" id="PTHR34388:SF1">
    <property type="entry name" value="DNA POLYMERASE III SUBUNIT DELTA"/>
    <property type="match status" value="1"/>
</dbReference>
<accession>A0A6S6LX95</accession>
<organism evidence="11 12">
    <name type="scientific">Citrifermentans bremense</name>
    <dbReference type="NCBI Taxonomy" id="60035"/>
    <lineage>
        <taxon>Bacteria</taxon>
        <taxon>Pseudomonadati</taxon>
        <taxon>Thermodesulfobacteriota</taxon>
        <taxon>Desulfuromonadia</taxon>
        <taxon>Geobacterales</taxon>
        <taxon>Geobacteraceae</taxon>
        <taxon>Citrifermentans</taxon>
    </lineage>
</organism>
<keyword evidence="4" id="KW-0548">Nucleotidyltransferase</keyword>
<evidence type="ECO:0000256" key="5">
    <source>
        <dbReference type="ARBA" id="ARBA00022705"/>
    </source>
</evidence>
<feature type="domain" description="DNA polymerase III delta subunit-like C-terminal" evidence="10">
    <location>
        <begin position="208"/>
        <end position="325"/>
    </location>
</feature>
<evidence type="ECO:0000256" key="6">
    <source>
        <dbReference type="ARBA" id="ARBA00022932"/>
    </source>
</evidence>
<dbReference type="InterPro" id="IPR048466">
    <property type="entry name" value="DNA_pol3_delta-like_C"/>
</dbReference>
<comment type="similarity">
    <text evidence="7">Belongs to the DNA polymerase HolA subunit family.</text>
</comment>
<dbReference type="Pfam" id="PF06144">
    <property type="entry name" value="DNA_pol3_delta"/>
    <property type="match status" value="1"/>
</dbReference>
<gene>
    <name evidence="11" type="ORF">GEOBRER4_n0787</name>
</gene>
<dbReference type="SUPFAM" id="SSF48019">
    <property type="entry name" value="post-AAA+ oligomerization domain-like"/>
    <property type="match status" value="1"/>
</dbReference>
<evidence type="ECO:0000313" key="12">
    <source>
        <dbReference type="Proteomes" id="UP000515472"/>
    </source>
</evidence>
<dbReference type="GO" id="GO:0006261">
    <property type="term" value="P:DNA-templated DNA replication"/>
    <property type="evidence" value="ECO:0007669"/>
    <property type="project" value="TreeGrafter"/>
</dbReference>
<keyword evidence="5" id="KW-0235">DNA replication</keyword>
<reference evidence="11 12" key="1">
    <citation type="submission" date="2020-06" db="EMBL/GenBank/DDBJ databases">
        <title>Interaction of electrochemicaly active bacteria, Geobacter bremensis R4 on different carbon anode.</title>
        <authorList>
            <person name="Meng L."/>
            <person name="Yoshida N."/>
        </authorList>
    </citation>
    <scope>NUCLEOTIDE SEQUENCE [LARGE SCALE GENOMIC DNA]</scope>
    <source>
        <strain evidence="11 12">R4</strain>
    </source>
</reference>
<dbReference type="PANTHER" id="PTHR34388">
    <property type="entry name" value="DNA POLYMERASE III SUBUNIT DELTA"/>
    <property type="match status" value="1"/>
</dbReference>
<dbReference type="NCBIfam" id="TIGR01128">
    <property type="entry name" value="holA"/>
    <property type="match status" value="1"/>
</dbReference>
<dbReference type="RefSeq" id="WP_185244300.1">
    <property type="nucleotide sequence ID" value="NZ_AP023213.1"/>
</dbReference>
<evidence type="ECO:0000256" key="3">
    <source>
        <dbReference type="ARBA" id="ARBA00022679"/>
    </source>
</evidence>
<dbReference type="AlphaFoldDB" id="A0A6S6LX95"/>
<keyword evidence="3" id="KW-0808">Transferase</keyword>
<evidence type="ECO:0000256" key="7">
    <source>
        <dbReference type="ARBA" id="ARBA00034754"/>
    </source>
</evidence>
<dbReference type="InterPro" id="IPR027417">
    <property type="entry name" value="P-loop_NTPase"/>
</dbReference>
<keyword evidence="6" id="KW-0239">DNA-directed DNA polymerase</keyword>
<dbReference type="GO" id="GO:0003887">
    <property type="term" value="F:DNA-directed DNA polymerase activity"/>
    <property type="evidence" value="ECO:0007669"/>
    <property type="project" value="UniProtKB-KW"/>
</dbReference>
<comment type="catalytic activity">
    <reaction evidence="8">
        <text>DNA(n) + a 2'-deoxyribonucleoside 5'-triphosphate = DNA(n+1) + diphosphate</text>
        <dbReference type="Rhea" id="RHEA:22508"/>
        <dbReference type="Rhea" id="RHEA-COMP:17339"/>
        <dbReference type="Rhea" id="RHEA-COMP:17340"/>
        <dbReference type="ChEBI" id="CHEBI:33019"/>
        <dbReference type="ChEBI" id="CHEBI:61560"/>
        <dbReference type="ChEBI" id="CHEBI:173112"/>
        <dbReference type="EC" id="2.7.7.7"/>
    </reaction>
</comment>
<evidence type="ECO:0000256" key="4">
    <source>
        <dbReference type="ARBA" id="ARBA00022695"/>
    </source>
</evidence>
<protein>
    <recommendedName>
        <fullName evidence="2">DNA polymerase III subunit delta</fullName>
        <ecNumber evidence="1">2.7.7.7</ecNumber>
    </recommendedName>
</protein>
<evidence type="ECO:0000256" key="1">
    <source>
        <dbReference type="ARBA" id="ARBA00012417"/>
    </source>
</evidence>
<dbReference type="EMBL" id="AP023213">
    <property type="protein sequence ID" value="BCG46009.1"/>
    <property type="molecule type" value="Genomic_DNA"/>
</dbReference>
<evidence type="ECO:0000259" key="10">
    <source>
        <dbReference type="Pfam" id="PF21694"/>
    </source>
</evidence>
<evidence type="ECO:0000259" key="9">
    <source>
        <dbReference type="Pfam" id="PF06144"/>
    </source>
</evidence>
<dbReference type="InterPro" id="IPR010372">
    <property type="entry name" value="DNA_pol3_delta_N"/>
</dbReference>
<dbReference type="Gene3D" id="1.20.272.10">
    <property type="match status" value="1"/>
</dbReference>
<proteinExistence type="inferred from homology"/>
<dbReference type="Gene3D" id="3.40.50.300">
    <property type="entry name" value="P-loop containing nucleotide triphosphate hydrolases"/>
    <property type="match status" value="1"/>
</dbReference>
<dbReference type="SUPFAM" id="SSF52540">
    <property type="entry name" value="P-loop containing nucleoside triphosphate hydrolases"/>
    <property type="match status" value="1"/>
</dbReference>
<dbReference type="EC" id="2.7.7.7" evidence="1"/>
<sequence>MKPEEFNKAVEKGELAPLYLLYGDEPYLVERAVKKLLERAVDPSFRDFNLNVFYGNECKGDEVFSAAQTLPMFAERRVVLVKKGGELSAGAMEILLSYVQDPCPGTCLILQAEKVDGRKKFYAELKKRGEAVEFKRPYENQLGPYVRDEVRAAGKKIDSAAAELLAYLVGNNLQELVSQIEKLCIYCGKKESIGVADVKAIVSDTKVESVFEFTDALGAKELPRALRMLTSLLQDGEAPLRILGAVARHYRQLWQVRELLDRRLPPAELAKASGINPYFLKKVTDQARNYTVGELKQVFERMLELDLAFKSGALEEPLFERFVMEACRK</sequence>
<feature type="domain" description="DNA polymerase III delta N-terminal" evidence="9">
    <location>
        <begin position="19"/>
        <end position="134"/>
    </location>
</feature>
<dbReference type="KEGG" id="gbn:GEOBRER4_07590"/>
<dbReference type="InterPro" id="IPR005790">
    <property type="entry name" value="DNA_polIII_delta"/>
</dbReference>
<dbReference type="Proteomes" id="UP000515472">
    <property type="component" value="Chromosome"/>
</dbReference>